<dbReference type="RefSeq" id="WP_110024261.1">
    <property type="nucleotide sequence ID" value="NZ_PDNZ01000010.1"/>
</dbReference>
<dbReference type="PROSITE" id="PS51918">
    <property type="entry name" value="RADICAL_SAM"/>
    <property type="match status" value="1"/>
</dbReference>
<dbReference type="Proteomes" id="UP000246278">
    <property type="component" value="Unassembled WGS sequence"/>
</dbReference>
<name>A0A317T4J6_9CHLB</name>
<comment type="cofactor">
    <cofactor evidence="1">
        <name>[4Fe-4S] cluster</name>
        <dbReference type="ChEBI" id="CHEBI:49883"/>
    </cofactor>
</comment>
<dbReference type="InterPro" id="IPR000385">
    <property type="entry name" value="MoaA_NifB_PqqE_Fe-S-bd_CS"/>
</dbReference>
<sequence length="353" mass="39952">MDERNTIKGWDFDEGVIARAVGDKIMLNPSLDLTNACNLNCPYCYKEEKESKGKSRRANELSIEETCKVIKEFKKLGAETVNIVGAGEPTMDPYFKDVINCIYENEMTSMLFTNGIAFESHDELIDFCYMRDVSVVLKYNSQSELIQDLVCGRKGYSKKRDKALLNLMDAGFNEILPTRLGLNTMVFKGNIEEIPALHKWCRDSNMYPMAGEYIPSGRTAGGDFIGYESLTDFGREEGMEISSLLMPISTRERSLLLNTIYEIDKSLEIERSEGFAYYGGGACTQTLGVYVDIQGDIWPCVAKMWKKGSQWIKAPFGNIREGGNISDIWDSNRFLSEVRDNFDGCCIYKKNLL</sequence>
<evidence type="ECO:0000256" key="3">
    <source>
        <dbReference type="ARBA" id="ARBA00022691"/>
    </source>
</evidence>
<gene>
    <name evidence="8" type="ORF">CR164_12125</name>
</gene>
<dbReference type="Pfam" id="PF13186">
    <property type="entry name" value="SPASM"/>
    <property type="match status" value="1"/>
</dbReference>
<dbReference type="InterPro" id="IPR007197">
    <property type="entry name" value="rSAM"/>
</dbReference>
<evidence type="ECO:0000256" key="6">
    <source>
        <dbReference type="ARBA" id="ARBA00023014"/>
    </source>
</evidence>
<dbReference type="Gene3D" id="3.20.20.70">
    <property type="entry name" value="Aldolase class I"/>
    <property type="match status" value="1"/>
</dbReference>
<dbReference type="GO" id="GO:0051539">
    <property type="term" value="F:4 iron, 4 sulfur cluster binding"/>
    <property type="evidence" value="ECO:0007669"/>
    <property type="project" value="UniProtKB-KW"/>
</dbReference>
<dbReference type="PROSITE" id="PS01305">
    <property type="entry name" value="MOAA_NIFB_PQQE"/>
    <property type="match status" value="1"/>
</dbReference>
<dbReference type="InterPro" id="IPR023885">
    <property type="entry name" value="4Fe4S-binding_SPASM_dom"/>
</dbReference>
<keyword evidence="5" id="KW-0408">Iron</keyword>
<dbReference type="CDD" id="cd01335">
    <property type="entry name" value="Radical_SAM"/>
    <property type="match status" value="1"/>
</dbReference>
<keyword evidence="9" id="KW-1185">Reference proteome</keyword>
<evidence type="ECO:0000259" key="7">
    <source>
        <dbReference type="PROSITE" id="PS51918"/>
    </source>
</evidence>
<dbReference type="GO" id="GO:0003824">
    <property type="term" value="F:catalytic activity"/>
    <property type="evidence" value="ECO:0007669"/>
    <property type="project" value="InterPro"/>
</dbReference>
<dbReference type="SFLD" id="SFLDG01067">
    <property type="entry name" value="SPASM/twitch_domain_containing"/>
    <property type="match status" value="1"/>
</dbReference>
<dbReference type="Pfam" id="PF04055">
    <property type="entry name" value="Radical_SAM"/>
    <property type="match status" value="1"/>
</dbReference>
<evidence type="ECO:0000256" key="1">
    <source>
        <dbReference type="ARBA" id="ARBA00001966"/>
    </source>
</evidence>
<feature type="domain" description="Radical SAM core" evidence="7">
    <location>
        <begin position="23"/>
        <end position="256"/>
    </location>
</feature>
<dbReference type="SFLD" id="SFLDS00029">
    <property type="entry name" value="Radical_SAM"/>
    <property type="match status" value="1"/>
</dbReference>
<keyword evidence="3" id="KW-0949">S-adenosyl-L-methionine</keyword>
<accession>A0A317T4J6</accession>
<evidence type="ECO:0000313" key="8">
    <source>
        <dbReference type="EMBL" id="PWW81120.1"/>
    </source>
</evidence>
<dbReference type="SUPFAM" id="SSF102114">
    <property type="entry name" value="Radical SAM enzymes"/>
    <property type="match status" value="1"/>
</dbReference>
<proteinExistence type="predicted"/>
<evidence type="ECO:0000313" key="9">
    <source>
        <dbReference type="Proteomes" id="UP000246278"/>
    </source>
</evidence>
<dbReference type="AlphaFoldDB" id="A0A317T4J6"/>
<comment type="caution">
    <text evidence="8">The sequence shown here is derived from an EMBL/GenBank/DDBJ whole genome shotgun (WGS) entry which is preliminary data.</text>
</comment>
<keyword evidence="6" id="KW-0411">Iron-sulfur</keyword>
<keyword evidence="4" id="KW-0479">Metal-binding</keyword>
<evidence type="ECO:0000256" key="4">
    <source>
        <dbReference type="ARBA" id="ARBA00022723"/>
    </source>
</evidence>
<reference evidence="9" key="1">
    <citation type="submission" date="2017-10" db="EMBL/GenBank/DDBJ databases">
        <authorList>
            <person name="Gaisin V.A."/>
            <person name="Rysina M.S."/>
            <person name="Grouzdev D.S."/>
        </authorList>
    </citation>
    <scope>NUCLEOTIDE SEQUENCE [LARGE SCALE GENOMIC DNA]</scope>
    <source>
        <strain evidence="9">V1</strain>
    </source>
</reference>
<protein>
    <recommendedName>
        <fullName evidence="7">Radical SAM core domain-containing protein</fullName>
    </recommendedName>
</protein>
<dbReference type="GO" id="GO:0046872">
    <property type="term" value="F:metal ion binding"/>
    <property type="evidence" value="ECO:0007669"/>
    <property type="project" value="UniProtKB-KW"/>
</dbReference>
<dbReference type="InterPro" id="IPR013785">
    <property type="entry name" value="Aldolase_TIM"/>
</dbReference>
<dbReference type="PANTHER" id="PTHR11228">
    <property type="entry name" value="RADICAL SAM DOMAIN PROTEIN"/>
    <property type="match status" value="1"/>
</dbReference>
<keyword evidence="2" id="KW-0004">4Fe-4S</keyword>
<dbReference type="EMBL" id="PDNZ01000010">
    <property type="protein sequence ID" value="PWW81120.1"/>
    <property type="molecule type" value="Genomic_DNA"/>
</dbReference>
<dbReference type="OrthoDB" id="9805809at2"/>
<dbReference type="InterPro" id="IPR058240">
    <property type="entry name" value="rSAM_sf"/>
</dbReference>
<evidence type="ECO:0000256" key="2">
    <source>
        <dbReference type="ARBA" id="ARBA00022485"/>
    </source>
</evidence>
<dbReference type="InterPro" id="IPR050377">
    <property type="entry name" value="Radical_SAM_PqqE_MftC-like"/>
</dbReference>
<dbReference type="PANTHER" id="PTHR11228:SF34">
    <property type="entry name" value="TUNGSTEN-CONTAINING ALDEHYDE FERREDOXIN OXIDOREDUCTASE COFACTOR MODIFYING PROTEIN"/>
    <property type="match status" value="1"/>
</dbReference>
<evidence type="ECO:0000256" key="5">
    <source>
        <dbReference type="ARBA" id="ARBA00023004"/>
    </source>
</evidence>
<organism evidence="8 9">
    <name type="scientific">Prosthecochloris marina</name>
    <dbReference type="NCBI Taxonomy" id="2017681"/>
    <lineage>
        <taxon>Bacteria</taxon>
        <taxon>Pseudomonadati</taxon>
        <taxon>Chlorobiota</taxon>
        <taxon>Chlorobiia</taxon>
        <taxon>Chlorobiales</taxon>
        <taxon>Chlorobiaceae</taxon>
        <taxon>Prosthecochloris</taxon>
    </lineage>
</organism>